<proteinExistence type="predicted"/>
<dbReference type="Proteomes" id="UP000327011">
    <property type="component" value="Unassembled WGS sequence"/>
</dbReference>
<reference evidence="1 2" key="1">
    <citation type="submission" date="2019-09" db="EMBL/GenBank/DDBJ databases">
        <title>Screening of Novel Bioactive Compounds from Soil-Associated.</title>
        <authorList>
            <person name="Gong X."/>
        </authorList>
    </citation>
    <scope>NUCLEOTIDE SEQUENCE [LARGE SCALE GENOMIC DNA]</scope>
    <source>
        <strain evidence="1 2">Gxj-6</strain>
    </source>
</reference>
<organism evidence="1 2">
    <name type="scientific">Microbispora cellulosiformans</name>
    <dbReference type="NCBI Taxonomy" id="2614688"/>
    <lineage>
        <taxon>Bacteria</taxon>
        <taxon>Bacillati</taxon>
        <taxon>Actinomycetota</taxon>
        <taxon>Actinomycetes</taxon>
        <taxon>Streptosporangiales</taxon>
        <taxon>Streptosporangiaceae</taxon>
        <taxon>Microbispora</taxon>
    </lineage>
</organism>
<keyword evidence="2" id="KW-1185">Reference proteome</keyword>
<gene>
    <name evidence="1" type="ORF">F5972_27440</name>
</gene>
<dbReference type="AlphaFoldDB" id="A0A5J5JZ68"/>
<accession>A0A5J5JZ68</accession>
<name>A0A5J5JZ68_9ACTN</name>
<dbReference type="EMBL" id="VYTZ01000011">
    <property type="protein sequence ID" value="KAA9375489.1"/>
    <property type="molecule type" value="Genomic_DNA"/>
</dbReference>
<dbReference type="RefSeq" id="WP_150937323.1">
    <property type="nucleotide sequence ID" value="NZ_VYTZ01000011.1"/>
</dbReference>
<sequence>MTLESRYADDRLDRSLLTSMRRSLRISLTMEVCWASPYDEPLLWAADAFAGATTWWLDGQPQCFKVLADRIRVICLD</sequence>
<comment type="caution">
    <text evidence="1">The sequence shown here is derived from an EMBL/GenBank/DDBJ whole genome shotgun (WGS) entry which is preliminary data.</text>
</comment>
<evidence type="ECO:0000313" key="1">
    <source>
        <dbReference type="EMBL" id="KAA9375489.1"/>
    </source>
</evidence>
<protein>
    <submittedName>
        <fullName evidence="1">Uncharacterized protein</fullName>
    </submittedName>
</protein>
<evidence type="ECO:0000313" key="2">
    <source>
        <dbReference type="Proteomes" id="UP000327011"/>
    </source>
</evidence>